<reference evidence="1" key="1">
    <citation type="submission" date="2020-08" db="EMBL/GenBank/DDBJ databases">
        <title>Multicomponent nature underlies the extraordinary mechanical properties of spider dragline silk.</title>
        <authorList>
            <person name="Kono N."/>
            <person name="Nakamura H."/>
            <person name="Mori M."/>
            <person name="Yoshida Y."/>
            <person name="Ohtoshi R."/>
            <person name="Malay A.D."/>
            <person name="Moran D.A.P."/>
            <person name="Tomita M."/>
            <person name="Numata K."/>
            <person name="Arakawa K."/>
        </authorList>
    </citation>
    <scope>NUCLEOTIDE SEQUENCE</scope>
</reference>
<sequence length="100" mass="11471">MEGQWFWGDVEPRKQPLTVSNSKSQQMLKWTNHHSRGWKARSGRDLSISGKKIAPETCSLRHHCLRQESVFTYAPGAHACDAWTLPVGRQVRDVTQLSRK</sequence>
<dbReference type="AlphaFoldDB" id="A0A8X6TNM0"/>
<gene>
    <name evidence="1" type="ORF">NPIL_527581</name>
</gene>
<name>A0A8X6TNM0_NEPPI</name>
<organism evidence="1 2">
    <name type="scientific">Nephila pilipes</name>
    <name type="common">Giant wood spider</name>
    <name type="synonym">Nephila maculata</name>
    <dbReference type="NCBI Taxonomy" id="299642"/>
    <lineage>
        <taxon>Eukaryota</taxon>
        <taxon>Metazoa</taxon>
        <taxon>Ecdysozoa</taxon>
        <taxon>Arthropoda</taxon>
        <taxon>Chelicerata</taxon>
        <taxon>Arachnida</taxon>
        <taxon>Araneae</taxon>
        <taxon>Araneomorphae</taxon>
        <taxon>Entelegynae</taxon>
        <taxon>Araneoidea</taxon>
        <taxon>Nephilidae</taxon>
        <taxon>Nephila</taxon>
    </lineage>
</organism>
<evidence type="ECO:0000313" key="1">
    <source>
        <dbReference type="EMBL" id="GFT34705.1"/>
    </source>
</evidence>
<comment type="caution">
    <text evidence="1">The sequence shown here is derived from an EMBL/GenBank/DDBJ whole genome shotgun (WGS) entry which is preliminary data.</text>
</comment>
<proteinExistence type="predicted"/>
<protein>
    <submittedName>
        <fullName evidence="1">Uncharacterized protein</fullName>
    </submittedName>
</protein>
<keyword evidence="2" id="KW-1185">Reference proteome</keyword>
<dbReference type="Proteomes" id="UP000887013">
    <property type="component" value="Unassembled WGS sequence"/>
</dbReference>
<dbReference type="EMBL" id="BMAW01108565">
    <property type="protein sequence ID" value="GFT34705.1"/>
    <property type="molecule type" value="Genomic_DNA"/>
</dbReference>
<accession>A0A8X6TNM0</accession>
<evidence type="ECO:0000313" key="2">
    <source>
        <dbReference type="Proteomes" id="UP000887013"/>
    </source>
</evidence>